<dbReference type="Gene3D" id="1.25.40.10">
    <property type="entry name" value="Tetratricopeptide repeat domain"/>
    <property type="match status" value="1"/>
</dbReference>
<dbReference type="Proteomes" id="UP000631114">
    <property type="component" value="Unassembled WGS sequence"/>
</dbReference>
<name>A0A835HA52_9MAGN</name>
<accession>A0A835HA52</accession>
<evidence type="ECO:0008006" key="4">
    <source>
        <dbReference type="Google" id="ProtNLM"/>
    </source>
</evidence>
<dbReference type="InterPro" id="IPR011990">
    <property type="entry name" value="TPR-like_helical_dom_sf"/>
</dbReference>
<gene>
    <name evidence="2" type="ORF">IFM89_034737</name>
</gene>
<dbReference type="OrthoDB" id="739241at2759"/>
<dbReference type="EMBL" id="JADFTS010000008">
    <property type="protein sequence ID" value="KAF9594754.1"/>
    <property type="molecule type" value="Genomic_DNA"/>
</dbReference>
<evidence type="ECO:0000313" key="2">
    <source>
        <dbReference type="EMBL" id="KAF9594754.1"/>
    </source>
</evidence>
<evidence type="ECO:0000313" key="3">
    <source>
        <dbReference type="Proteomes" id="UP000631114"/>
    </source>
</evidence>
<dbReference type="PANTHER" id="PTHR45717">
    <property type="entry name" value="OS12G0527900 PROTEIN"/>
    <property type="match status" value="1"/>
</dbReference>
<sequence length="137" mass="15537">MEGANLKRNCWACEFYSPLCTDLGKDDEVGRIWKICDPNPHVEECLVAIEAWGKVYANHKMLTKGKDLAKHMAESGQRLDPFMWDALVKLYVEAGEVPAYGFRDRMKGDNVFPNKPMQAKLAKVDAFRKTAISDILD</sequence>
<protein>
    <recommendedName>
        <fullName evidence="4">Pentatricopeptide repeat-containing protein</fullName>
    </recommendedName>
</protein>
<evidence type="ECO:0000256" key="1">
    <source>
        <dbReference type="ARBA" id="ARBA00007626"/>
    </source>
</evidence>
<dbReference type="AlphaFoldDB" id="A0A835HA52"/>
<comment type="caution">
    <text evidence="2">The sequence shown here is derived from an EMBL/GenBank/DDBJ whole genome shotgun (WGS) entry which is preliminary data.</text>
</comment>
<comment type="similarity">
    <text evidence="1">Belongs to the PPR family. P subfamily.</text>
</comment>
<keyword evidence="3" id="KW-1185">Reference proteome</keyword>
<dbReference type="GO" id="GO:0005739">
    <property type="term" value="C:mitochondrion"/>
    <property type="evidence" value="ECO:0007669"/>
    <property type="project" value="TreeGrafter"/>
</dbReference>
<dbReference type="PANTHER" id="PTHR45717:SF15">
    <property type="entry name" value="AGL218WP"/>
    <property type="match status" value="1"/>
</dbReference>
<proteinExistence type="inferred from homology"/>
<organism evidence="2 3">
    <name type="scientific">Coptis chinensis</name>
    <dbReference type="NCBI Taxonomy" id="261450"/>
    <lineage>
        <taxon>Eukaryota</taxon>
        <taxon>Viridiplantae</taxon>
        <taxon>Streptophyta</taxon>
        <taxon>Embryophyta</taxon>
        <taxon>Tracheophyta</taxon>
        <taxon>Spermatophyta</taxon>
        <taxon>Magnoliopsida</taxon>
        <taxon>Ranunculales</taxon>
        <taxon>Ranunculaceae</taxon>
        <taxon>Coptidoideae</taxon>
        <taxon>Coptis</taxon>
    </lineage>
</organism>
<reference evidence="2 3" key="1">
    <citation type="submission" date="2020-10" db="EMBL/GenBank/DDBJ databases">
        <title>The Coptis chinensis genome and diversification of protoberbering-type alkaloids.</title>
        <authorList>
            <person name="Wang B."/>
            <person name="Shu S."/>
            <person name="Song C."/>
            <person name="Liu Y."/>
        </authorList>
    </citation>
    <scope>NUCLEOTIDE SEQUENCE [LARGE SCALE GENOMIC DNA]</scope>
    <source>
        <strain evidence="2">HL-2020</strain>
        <tissue evidence="2">Leaf</tissue>
    </source>
</reference>